<organism evidence="2 3">
    <name type="scientific">Amycolatopsis taiwanensis</name>
    <dbReference type="NCBI Taxonomy" id="342230"/>
    <lineage>
        <taxon>Bacteria</taxon>
        <taxon>Bacillati</taxon>
        <taxon>Actinomycetota</taxon>
        <taxon>Actinomycetes</taxon>
        <taxon>Pseudonocardiales</taxon>
        <taxon>Pseudonocardiaceae</taxon>
        <taxon>Amycolatopsis</taxon>
    </lineage>
</organism>
<feature type="transmembrane region" description="Helical" evidence="1">
    <location>
        <begin position="135"/>
        <end position="153"/>
    </location>
</feature>
<evidence type="ECO:0000313" key="3">
    <source>
        <dbReference type="Proteomes" id="UP001165136"/>
    </source>
</evidence>
<accession>A0A9W6QYQ2</accession>
<keyword evidence="1" id="KW-1133">Transmembrane helix</keyword>
<dbReference type="Proteomes" id="UP001165136">
    <property type="component" value="Unassembled WGS sequence"/>
</dbReference>
<dbReference type="AlphaFoldDB" id="A0A9W6QYQ2"/>
<keyword evidence="3" id="KW-1185">Reference proteome</keyword>
<reference evidence="2" key="1">
    <citation type="submission" date="2023-03" db="EMBL/GenBank/DDBJ databases">
        <title>Amycolatopsis taiwanensis NBRC 103393.</title>
        <authorList>
            <person name="Ichikawa N."/>
            <person name="Sato H."/>
            <person name="Tonouchi N."/>
        </authorList>
    </citation>
    <scope>NUCLEOTIDE SEQUENCE</scope>
    <source>
        <strain evidence="2">NBRC 103393</strain>
    </source>
</reference>
<feature type="transmembrane region" description="Helical" evidence="1">
    <location>
        <begin position="86"/>
        <end position="107"/>
    </location>
</feature>
<protein>
    <recommendedName>
        <fullName evidence="4">DUF998 domain-containing protein</fullName>
    </recommendedName>
</protein>
<feature type="transmembrane region" description="Helical" evidence="1">
    <location>
        <begin position="54"/>
        <end position="74"/>
    </location>
</feature>
<comment type="caution">
    <text evidence="2">The sequence shown here is derived from an EMBL/GenBank/DDBJ whole genome shotgun (WGS) entry which is preliminary data.</text>
</comment>
<feature type="transmembrane region" description="Helical" evidence="1">
    <location>
        <begin position="160"/>
        <end position="182"/>
    </location>
</feature>
<sequence>MPVSTAPSPRTRLLMLAGLGPALYIVVLLLDSLTRPAYNPLHHFGSELANGDRGWLMIANFIVAGTLTICFALGLRKVLRPGRGALVAPVFVGLFGLGLVVAGVFVADPKPGYPAGSTGTANPTLHSLIHDGNLFPTWIVMTIAILVLAARFAADKQWGWMWYSTATAVAAMATLLVAVARYDADTQTGSYHGLWQRISITIGFGYFSVLATGLLRRESRLDR</sequence>
<feature type="transmembrane region" description="Helical" evidence="1">
    <location>
        <begin position="194"/>
        <end position="215"/>
    </location>
</feature>
<proteinExistence type="predicted"/>
<dbReference type="RefSeq" id="WP_285486954.1">
    <property type="nucleotide sequence ID" value="NZ_BSTI01000005.1"/>
</dbReference>
<keyword evidence="1" id="KW-0812">Transmembrane</keyword>
<keyword evidence="1" id="KW-0472">Membrane</keyword>
<evidence type="ECO:0008006" key="4">
    <source>
        <dbReference type="Google" id="ProtNLM"/>
    </source>
</evidence>
<evidence type="ECO:0000313" key="2">
    <source>
        <dbReference type="EMBL" id="GLY65999.1"/>
    </source>
</evidence>
<dbReference type="InterPro" id="IPR009339">
    <property type="entry name" value="DUF998"/>
</dbReference>
<evidence type="ECO:0000256" key="1">
    <source>
        <dbReference type="SAM" id="Phobius"/>
    </source>
</evidence>
<gene>
    <name evidence="2" type="ORF">Atai01_26180</name>
</gene>
<dbReference type="Pfam" id="PF06197">
    <property type="entry name" value="DUF998"/>
    <property type="match status" value="1"/>
</dbReference>
<dbReference type="EMBL" id="BSTI01000005">
    <property type="protein sequence ID" value="GLY65999.1"/>
    <property type="molecule type" value="Genomic_DNA"/>
</dbReference>
<name>A0A9W6QYQ2_9PSEU</name>
<feature type="transmembrane region" description="Helical" evidence="1">
    <location>
        <begin position="12"/>
        <end position="34"/>
    </location>
</feature>